<gene>
    <name evidence="1" type="ORF">B0F90DRAFT_1743468</name>
</gene>
<evidence type="ECO:0000313" key="1">
    <source>
        <dbReference type="EMBL" id="KAI0296928.1"/>
    </source>
</evidence>
<keyword evidence="2" id="KW-1185">Reference proteome</keyword>
<protein>
    <submittedName>
        <fullName evidence="1">Uncharacterized protein</fullName>
    </submittedName>
</protein>
<accession>A0AAD4M0G5</accession>
<comment type="caution">
    <text evidence="1">The sequence shown here is derived from an EMBL/GenBank/DDBJ whole genome shotgun (WGS) entry which is preliminary data.</text>
</comment>
<name>A0AAD4M0G5_9AGAM</name>
<evidence type="ECO:0000313" key="2">
    <source>
        <dbReference type="Proteomes" id="UP001203297"/>
    </source>
</evidence>
<dbReference type="AlphaFoldDB" id="A0AAD4M0G5"/>
<sequence length="201" mass="22608">MAMNDVRAATSGELPPPLLDFFNSLDQRRSPHIPGLSALLDTTFHDYFQYPADSNEAEMTTESEIGQYLHILSSSEILNEHNFRANKEGQIDAVFLHDLAGQFRRLANKVEAKAGFRTDWPFSLVAEPQSGNVQRLRKFPHCILEVVSSTRSSLEASCLARLGNRLRDANQSDPVVIMAIFIDSNLQAHNIWFCTMKPSMI</sequence>
<organism evidence="1 2">
    <name type="scientific">Multifurca ochricompacta</name>
    <dbReference type="NCBI Taxonomy" id="376703"/>
    <lineage>
        <taxon>Eukaryota</taxon>
        <taxon>Fungi</taxon>
        <taxon>Dikarya</taxon>
        <taxon>Basidiomycota</taxon>
        <taxon>Agaricomycotina</taxon>
        <taxon>Agaricomycetes</taxon>
        <taxon>Russulales</taxon>
        <taxon>Russulaceae</taxon>
        <taxon>Multifurca</taxon>
    </lineage>
</organism>
<dbReference type="EMBL" id="WTXG01000043">
    <property type="protein sequence ID" value="KAI0296928.1"/>
    <property type="molecule type" value="Genomic_DNA"/>
</dbReference>
<reference evidence="1" key="1">
    <citation type="journal article" date="2022" name="New Phytol.">
        <title>Evolutionary transition to the ectomycorrhizal habit in the genomes of a hyperdiverse lineage of mushroom-forming fungi.</title>
        <authorList>
            <person name="Looney B."/>
            <person name="Miyauchi S."/>
            <person name="Morin E."/>
            <person name="Drula E."/>
            <person name="Courty P.E."/>
            <person name="Kohler A."/>
            <person name="Kuo A."/>
            <person name="LaButti K."/>
            <person name="Pangilinan J."/>
            <person name="Lipzen A."/>
            <person name="Riley R."/>
            <person name="Andreopoulos W."/>
            <person name="He G."/>
            <person name="Johnson J."/>
            <person name="Nolan M."/>
            <person name="Tritt A."/>
            <person name="Barry K.W."/>
            <person name="Grigoriev I.V."/>
            <person name="Nagy L.G."/>
            <person name="Hibbett D."/>
            <person name="Henrissat B."/>
            <person name="Matheny P.B."/>
            <person name="Labbe J."/>
            <person name="Martin F.M."/>
        </authorList>
    </citation>
    <scope>NUCLEOTIDE SEQUENCE</scope>
    <source>
        <strain evidence="1">BPL690</strain>
    </source>
</reference>
<proteinExistence type="predicted"/>
<dbReference type="Proteomes" id="UP001203297">
    <property type="component" value="Unassembled WGS sequence"/>
</dbReference>